<dbReference type="Gramene" id="ABO94348">
    <property type="protein sequence ID" value="ABO94348"/>
    <property type="gene ID" value="OSTLU_29843"/>
</dbReference>
<reference evidence="2 3" key="1">
    <citation type="journal article" date="2007" name="Proc. Natl. Acad. Sci. U.S.A.">
        <title>The tiny eukaryote Ostreococcus provides genomic insights into the paradox of plankton speciation.</title>
        <authorList>
            <person name="Palenik B."/>
            <person name="Grimwood J."/>
            <person name="Aerts A."/>
            <person name="Rouze P."/>
            <person name="Salamov A."/>
            <person name="Putnam N."/>
            <person name="Dupont C."/>
            <person name="Jorgensen R."/>
            <person name="Derelle E."/>
            <person name="Rombauts S."/>
            <person name="Zhou K."/>
            <person name="Otillar R."/>
            <person name="Merchant S.S."/>
            <person name="Podell S."/>
            <person name="Gaasterland T."/>
            <person name="Napoli C."/>
            <person name="Gendler K."/>
            <person name="Manuell A."/>
            <person name="Tai V."/>
            <person name="Vallon O."/>
            <person name="Piganeau G."/>
            <person name="Jancek S."/>
            <person name="Heijde M."/>
            <person name="Jabbari K."/>
            <person name="Bowler C."/>
            <person name="Lohr M."/>
            <person name="Robbens S."/>
            <person name="Werner G."/>
            <person name="Dubchak I."/>
            <person name="Pazour G.J."/>
            <person name="Ren Q."/>
            <person name="Paulsen I."/>
            <person name="Delwiche C."/>
            <person name="Schmutz J."/>
            <person name="Rokhsar D."/>
            <person name="Van de Peer Y."/>
            <person name="Moreau H."/>
            <person name="Grigoriev I.V."/>
        </authorList>
    </citation>
    <scope>NUCLEOTIDE SEQUENCE [LARGE SCALE GENOMIC DNA]</scope>
    <source>
        <strain evidence="2 3">CCE9901</strain>
    </source>
</reference>
<dbReference type="OrthoDB" id="10575549at2759"/>
<sequence>MDAARASAPSPRPFRARKPPAIALETDHLIRGYYKREPAAAFDAIDCGTTPERGDARAHHAQKFALRQLEVMRTKKMNEREALRIVEAERDAERDAYARAAREGRPLDEGERALTAPGEGSDVEFGSEIERIQATEEAEWSARVEAARRAAGERADGAAPTAQIPRRRRGA</sequence>
<feature type="region of interest" description="Disordered" evidence="1">
    <location>
        <begin position="1"/>
        <end position="20"/>
    </location>
</feature>
<keyword evidence="3" id="KW-1185">Reference proteome</keyword>
<protein>
    <submittedName>
        <fullName evidence="2">Uncharacterized protein</fullName>
    </submittedName>
</protein>
<feature type="compositionally biased region" description="Basic and acidic residues" evidence="1">
    <location>
        <begin position="97"/>
        <end position="112"/>
    </location>
</feature>
<dbReference type="KEGG" id="olu:OSTLU_29843"/>
<accession>A4RTK4</accession>
<gene>
    <name evidence="2" type="ORF">OSTLU_29843</name>
</gene>
<dbReference type="HOGENOM" id="CLU_1565459_0_0_1"/>
<proteinExistence type="predicted"/>
<name>A4RTK4_OSTLU</name>
<organism evidence="2 3">
    <name type="scientific">Ostreococcus lucimarinus (strain CCE9901)</name>
    <dbReference type="NCBI Taxonomy" id="436017"/>
    <lineage>
        <taxon>Eukaryota</taxon>
        <taxon>Viridiplantae</taxon>
        <taxon>Chlorophyta</taxon>
        <taxon>Mamiellophyceae</taxon>
        <taxon>Mamiellales</taxon>
        <taxon>Bathycoccaceae</taxon>
        <taxon>Ostreococcus</taxon>
    </lineage>
</organism>
<evidence type="ECO:0000256" key="1">
    <source>
        <dbReference type="SAM" id="MobiDB-lite"/>
    </source>
</evidence>
<dbReference type="GeneID" id="5000505"/>
<feature type="region of interest" description="Disordered" evidence="1">
    <location>
        <begin position="97"/>
        <end position="171"/>
    </location>
</feature>
<dbReference type="Proteomes" id="UP000001568">
    <property type="component" value="Chromosome 2"/>
</dbReference>
<evidence type="ECO:0000313" key="2">
    <source>
        <dbReference type="EMBL" id="ABO94348.1"/>
    </source>
</evidence>
<dbReference type="RefSeq" id="XP_001416056.1">
    <property type="nucleotide sequence ID" value="XM_001416019.1"/>
</dbReference>
<dbReference type="AlphaFoldDB" id="A4RTK4"/>
<feature type="compositionally biased region" description="Basic and acidic residues" evidence="1">
    <location>
        <begin position="128"/>
        <end position="156"/>
    </location>
</feature>
<dbReference type="STRING" id="436017.A4RTK4"/>
<dbReference type="EMBL" id="CP000582">
    <property type="protein sequence ID" value="ABO94348.1"/>
    <property type="molecule type" value="Genomic_DNA"/>
</dbReference>
<evidence type="ECO:0000313" key="3">
    <source>
        <dbReference type="Proteomes" id="UP000001568"/>
    </source>
</evidence>